<comment type="subcellular location">
    <subcellularLocation>
        <location evidence="1">Periplasm</location>
    </subcellularLocation>
</comment>
<dbReference type="InterPro" id="IPR006311">
    <property type="entry name" value="TAT_signal"/>
</dbReference>
<keyword evidence="4" id="KW-0574">Periplasm</keyword>
<dbReference type="RefSeq" id="WP_311787451.1">
    <property type="nucleotide sequence ID" value="NZ_JALDYY010000009.1"/>
</dbReference>
<dbReference type="Pfam" id="PF13416">
    <property type="entry name" value="SBP_bac_8"/>
    <property type="match status" value="1"/>
</dbReference>
<proteinExistence type="predicted"/>
<dbReference type="GO" id="GO:0015846">
    <property type="term" value="P:polyamine transport"/>
    <property type="evidence" value="ECO:0007669"/>
    <property type="project" value="InterPro"/>
</dbReference>
<dbReference type="SUPFAM" id="SSF53850">
    <property type="entry name" value="Periplasmic binding protein-like II"/>
    <property type="match status" value="1"/>
</dbReference>
<gene>
    <name evidence="5" type="ORF">MRS75_14010</name>
</gene>
<dbReference type="InterPro" id="IPR001188">
    <property type="entry name" value="Sperm_putr-bd"/>
</dbReference>
<keyword evidence="6" id="KW-1185">Reference proteome</keyword>
<dbReference type="GO" id="GO:0019808">
    <property type="term" value="F:polyamine binding"/>
    <property type="evidence" value="ECO:0007669"/>
    <property type="project" value="InterPro"/>
</dbReference>
<name>A0AAE3QGP8_9HYPH</name>
<organism evidence="5 6">
    <name type="scientific">Ferirhizobium litorale</name>
    <dbReference type="NCBI Taxonomy" id="2927786"/>
    <lineage>
        <taxon>Bacteria</taxon>
        <taxon>Pseudomonadati</taxon>
        <taxon>Pseudomonadota</taxon>
        <taxon>Alphaproteobacteria</taxon>
        <taxon>Hyphomicrobiales</taxon>
        <taxon>Rhizobiaceae</taxon>
        <taxon>Ferirhizobium</taxon>
    </lineage>
</organism>
<evidence type="ECO:0000313" key="5">
    <source>
        <dbReference type="EMBL" id="MDI7923195.1"/>
    </source>
</evidence>
<keyword evidence="2" id="KW-0813">Transport</keyword>
<dbReference type="EMBL" id="JALDYZ010000007">
    <property type="protein sequence ID" value="MDI7923195.1"/>
    <property type="molecule type" value="Genomic_DNA"/>
</dbReference>
<comment type="caution">
    <text evidence="5">The sequence shown here is derived from an EMBL/GenBank/DDBJ whole genome shotgun (WGS) entry which is preliminary data.</text>
</comment>
<dbReference type="AlphaFoldDB" id="A0AAE3QGP8"/>
<reference evidence="5" key="1">
    <citation type="submission" date="2022-03" db="EMBL/GenBank/DDBJ databases">
        <title>Fererhizobium litorale gen. nov., sp. nov., isolated from sandy sediments of the Sea of Japan seashore.</title>
        <authorList>
            <person name="Romanenko L."/>
            <person name="Kurilenko V."/>
            <person name="Otstavnykh N."/>
            <person name="Svetashev V."/>
            <person name="Tekutyeva L."/>
            <person name="Isaeva M."/>
            <person name="Mikhailov V."/>
        </authorList>
    </citation>
    <scope>NUCLEOTIDE SEQUENCE</scope>
    <source>
        <strain evidence="5">KMM 9576</strain>
    </source>
</reference>
<dbReference type="InterPro" id="IPR006059">
    <property type="entry name" value="SBP"/>
</dbReference>
<evidence type="ECO:0000256" key="3">
    <source>
        <dbReference type="ARBA" id="ARBA00022729"/>
    </source>
</evidence>
<protein>
    <submittedName>
        <fullName evidence="5">Extracellular solute-binding protein</fullName>
    </submittedName>
</protein>
<dbReference type="Proteomes" id="UP001161580">
    <property type="component" value="Unassembled WGS sequence"/>
</dbReference>
<dbReference type="GO" id="GO:0042597">
    <property type="term" value="C:periplasmic space"/>
    <property type="evidence" value="ECO:0007669"/>
    <property type="project" value="UniProtKB-SubCell"/>
</dbReference>
<dbReference type="PANTHER" id="PTHR30222:SF17">
    <property type="entry name" value="SPERMIDINE_PUTRESCINE-BINDING PERIPLASMIC PROTEIN"/>
    <property type="match status" value="1"/>
</dbReference>
<dbReference type="PANTHER" id="PTHR30222">
    <property type="entry name" value="SPERMIDINE/PUTRESCINE-BINDING PERIPLASMIC PROTEIN"/>
    <property type="match status" value="1"/>
</dbReference>
<dbReference type="PROSITE" id="PS51318">
    <property type="entry name" value="TAT"/>
    <property type="match status" value="1"/>
</dbReference>
<dbReference type="Gene3D" id="3.40.190.10">
    <property type="entry name" value="Periplasmic binding protein-like II"/>
    <property type="match status" value="2"/>
</dbReference>
<accession>A0AAE3QGP8</accession>
<evidence type="ECO:0000256" key="2">
    <source>
        <dbReference type="ARBA" id="ARBA00022448"/>
    </source>
</evidence>
<dbReference type="PRINTS" id="PR00909">
    <property type="entry name" value="SPERMDNBNDNG"/>
</dbReference>
<evidence type="ECO:0000256" key="1">
    <source>
        <dbReference type="ARBA" id="ARBA00004418"/>
    </source>
</evidence>
<evidence type="ECO:0000256" key="4">
    <source>
        <dbReference type="ARBA" id="ARBA00022764"/>
    </source>
</evidence>
<sequence length="372" mass="40757">MQRIKFIDRMASGRLTRRQILQNAAAFGVAFTMLPRVTSAAEVLTCLEWTGYDADAYFQSYVGKHGTGPSFSTFGGEEEALAKVRAGFAADVMHPCNYSVGRFVEAGLTVPIDTTKLSNWKDVFPALQTAQGVVVDGNVVMAPADWGNASIAYRPDLIGDVFKDGETWGIFYDDAFEGKVSMLDDPLVIIIGQMVKGMNFKEANLITGEKLQAAKDFGAKAVKNSRFLWADATELQQGLASGEIVAAYAWNDTVKNLLAEGIDVKYAKPKEGYFTWFCGMTILNSGKADPALAYDFIDAWLSPETGKLLIEDSGYGHANMKSFEISDPEAVKAMGIIDPVEHMKSAILFEPQPSPVVNEQQRVWEEIKALKL</sequence>
<evidence type="ECO:0000313" key="6">
    <source>
        <dbReference type="Proteomes" id="UP001161580"/>
    </source>
</evidence>
<keyword evidence="3" id="KW-0732">Signal</keyword>